<evidence type="ECO:0000256" key="1">
    <source>
        <dbReference type="SAM" id="Phobius"/>
    </source>
</evidence>
<feature type="transmembrane region" description="Helical" evidence="1">
    <location>
        <begin position="21"/>
        <end position="40"/>
    </location>
</feature>
<organism evidence="3 4">
    <name type="scientific">Mycetocola manganoxydans</name>
    <dbReference type="NCBI Taxonomy" id="699879"/>
    <lineage>
        <taxon>Bacteria</taxon>
        <taxon>Bacillati</taxon>
        <taxon>Actinomycetota</taxon>
        <taxon>Actinomycetes</taxon>
        <taxon>Micrococcales</taxon>
        <taxon>Microbacteriaceae</taxon>
        <taxon>Mycetocola</taxon>
    </lineage>
</organism>
<feature type="transmembrane region" description="Helical" evidence="1">
    <location>
        <begin position="309"/>
        <end position="332"/>
    </location>
</feature>
<protein>
    <submittedName>
        <fullName evidence="3">Acyltransferase</fullName>
    </submittedName>
</protein>
<feature type="transmembrane region" description="Helical" evidence="1">
    <location>
        <begin position="241"/>
        <end position="263"/>
    </location>
</feature>
<dbReference type="InterPro" id="IPR050879">
    <property type="entry name" value="Acyltransferase_3"/>
</dbReference>
<keyword evidence="3" id="KW-0012">Acyltransferase</keyword>
<name>A0A3L7A1G7_9MICO</name>
<keyword evidence="1" id="KW-0472">Membrane</keyword>
<keyword evidence="1" id="KW-0812">Transmembrane</keyword>
<feature type="domain" description="Acyltransferase 3" evidence="2">
    <location>
        <begin position="17"/>
        <end position="355"/>
    </location>
</feature>
<feature type="transmembrane region" description="Helical" evidence="1">
    <location>
        <begin position="212"/>
        <end position="229"/>
    </location>
</feature>
<comment type="caution">
    <text evidence="3">The sequence shown here is derived from an EMBL/GenBank/DDBJ whole genome shotgun (WGS) entry which is preliminary data.</text>
</comment>
<evidence type="ECO:0000313" key="4">
    <source>
        <dbReference type="Proteomes" id="UP000270299"/>
    </source>
</evidence>
<dbReference type="EMBL" id="RCUV01000001">
    <property type="protein sequence ID" value="RLP73860.1"/>
    <property type="molecule type" value="Genomic_DNA"/>
</dbReference>
<gene>
    <name evidence="3" type="ORF">D9V29_00755</name>
</gene>
<dbReference type="Pfam" id="PF01757">
    <property type="entry name" value="Acyl_transf_3"/>
    <property type="match status" value="1"/>
</dbReference>
<proteinExistence type="predicted"/>
<evidence type="ECO:0000259" key="2">
    <source>
        <dbReference type="Pfam" id="PF01757"/>
    </source>
</evidence>
<feature type="transmembrane region" description="Helical" evidence="1">
    <location>
        <begin position="188"/>
        <end position="206"/>
    </location>
</feature>
<dbReference type="InterPro" id="IPR002656">
    <property type="entry name" value="Acyl_transf_3_dom"/>
</dbReference>
<feature type="transmembrane region" description="Helical" evidence="1">
    <location>
        <begin position="101"/>
        <end position="122"/>
    </location>
</feature>
<keyword evidence="3" id="KW-0808">Transferase</keyword>
<keyword evidence="1" id="KW-1133">Transmembrane helix</keyword>
<accession>A0A3L7A1G7</accession>
<feature type="transmembrane region" description="Helical" evidence="1">
    <location>
        <begin position="338"/>
        <end position="359"/>
    </location>
</feature>
<feature type="transmembrane region" description="Helical" evidence="1">
    <location>
        <begin position="60"/>
        <end position="81"/>
    </location>
</feature>
<dbReference type="OrthoDB" id="9796461at2"/>
<dbReference type="Proteomes" id="UP000270299">
    <property type="component" value="Unassembled WGS sequence"/>
</dbReference>
<feature type="transmembrane region" description="Helical" evidence="1">
    <location>
        <begin position="275"/>
        <end position="297"/>
    </location>
</feature>
<reference evidence="3 4" key="1">
    <citation type="submission" date="2018-10" db="EMBL/GenBank/DDBJ databases">
        <authorList>
            <person name="Li J."/>
        </authorList>
    </citation>
    <scope>NUCLEOTIDE SEQUENCE [LARGE SCALE GENOMIC DNA]</scope>
    <source>
        <strain evidence="3 4">CCTCC AB209002</strain>
    </source>
</reference>
<evidence type="ECO:0000313" key="3">
    <source>
        <dbReference type="EMBL" id="RLP73860.1"/>
    </source>
</evidence>
<dbReference type="GO" id="GO:0016747">
    <property type="term" value="F:acyltransferase activity, transferring groups other than amino-acyl groups"/>
    <property type="evidence" value="ECO:0007669"/>
    <property type="project" value="InterPro"/>
</dbReference>
<dbReference type="PANTHER" id="PTHR23028:SF134">
    <property type="entry name" value="PUTATIVE (AFU_ORTHOLOGUE AFUA_4G08520)-RELATED"/>
    <property type="match status" value="1"/>
</dbReference>
<sequence length="387" mass="41320">MMHSSRVPGTARSGRIASLDGVRGIAAVVVLLYHHTLVARPALEQIPGAWEWLTQSPLKLVTAGTEAVLVFFVLSGLVVALPALRNGFDWLAYYPSRLVRLYLPVVASLLLAAAFILLVPHADGQVTADSWLEKRNADEAPLSLLLGEATLLPETYTLNNVLWSLRWEVLFSLLLPVFIVATRAVGRHVGLAVFVSGGAMVLGRVLELDALVYLPTFFLGTLIAANLDRLRAWGASVHERYGGWVWAALAVSSSAVLITSWLARPIAPAGSQVSAVLWGLAGFGAAGLIVVAIVSPLAERLLDSPLPRWLGKVSFSLYLVHIPVLATVAYLIGDGRWWLVSAVALPATFAVSVAFHAAVEKPAHALARRVGARAASQPDRSLVPTAG</sequence>
<feature type="transmembrane region" description="Helical" evidence="1">
    <location>
        <begin position="161"/>
        <end position="181"/>
    </location>
</feature>
<dbReference type="AlphaFoldDB" id="A0A3L7A1G7"/>
<keyword evidence="4" id="KW-1185">Reference proteome</keyword>
<dbReference type="PANTHER" id="PTHR23028">
    <property type="entry name" value="ACETYLTRANSFERASE"/>
    <property type="match status" value="1"/>
</dbReference>